<accession>A0A7C8I0G0</accession>
<dbReference type="Proteomes" id="UP000481861">
    <property type="component" value="Unassembled WGS sequence"/>
</dbReference>
<evidence type="ECO:0000313" key="2">
    <source>
        <dbReference type="EMBL" id="KAF2865726.1"/>
    </source>
</evidence>
<protein>
    <submittedName>
        <fullName evidence="2">Uncharacterized protein</fullName>
    </submittedName>
</protein>
<evidence type="ECO:0000256" key="1">
    <source>
        <dbReference type="SAM" id="MobiDB-lite"/>
    </source>
</evidence>
<gene>
    <name evidence="2" type="ORF">BDV95DRAFT_585757</name>
</gene>
<reference evidence="2 3" key="1">
    <citation type="submission" date="2020-01" db="EMBL/GenBank/DDBJ databases">
        <authorList>
            <consortium name="DOE Joint Genome Institute"/>
            <person name="Haridas S."/>
            <person name="Albert R."/>
            <person name="Binder M."/>
            <person name="Bloem J."/>
            <person name="Labutti K."/>
            <person name="Salamov A."/>
            <person name="Andreopoulos B."/>
            <person name="Baker S.E."/>
            <person name="Barry K."/>
            <person name="Bills G."/>
            <person name="Bluhm B.H."/>
            <person name="Cannon C."/>
            <person name="Castanera R."/>
            <person name="Culley D.E."/>
            <person name="Daum C."/>
            <person name="Ezra D."/>
            <person name="Gonzalez J.B."/>
            <person name="Henrissat B."/>
            <person name="Kuo A."/>
            <person name="Liang C."/>
            <person name="Lipzen A."/>
            <person name="Lutzoni F."/>
            <person name="Magnuson J."/>
            <person name="Mondo S."/>
            <person name="Nolan M."/>
            <person name="Ohm R."/>
            <person name="Pangilinan J."/>
            <person name="Park H.-J.H."/>
            <person name="Ramirez L."/>
            <person name="Alfaro M."/>
            <person name="Sun H."/>
            <person name="Tritt A."/>
            <person name="Yoshinaga Y."/>
            <person name="Zwiers L.-H.L."/>
            <person name="Turgeon B.G."/>
            <person name="Goodwin S.B."/>
            <person name="Spatafora J.W."/>
            <person name="Crous P.W."/>
            <person name="Grigoriev I.V."/>
        </authorList>
    </citation>
    <scope>NUCLEOTIDE SEQUENCE [LARGE SCALE GENOMIC DNA]</scope>
    <source>
        <strain evidence="2 3">CBS 611.86</strain>
    </source>
</reference>
<sequence length="205" mass="22914">MDFEPPSQDIVQQGSLIHHVTRTCGPHYIPACFDWMAEKVLRVDKYQSHQPVQDALVKLRESVNSTRASTRSARSPPPTDEARKGAIREFREQHGIRDEKMEAFRVVHYCLAKIETRLVFRLEYISALLVDLCAGKFIEKDIAAHYGHLLVYVVHENKDYRQGVAVEGRGGVEIAASTMGQGIVSAWIGIGVSDSLAFGVHVVCI</sequence>
<evidence type="ECO:0000313" key="3">
    <source>
        <dbReference type="Proteomes" id="UP000481861"/>
    </source>
</evidence>
<keyword evidence="3" id="KW-1185">Reference proteome</keyword>
<dbReference type="EMBL" id="JAADJZ010000031">
    <property type="protein sequence ID" value="KAF2865726.1"/>
    <property type="molecule type" value="Genomic_DNA"/>
</dbReference>
<organism evidence="2 3">
    <name type="scientific">Massariosphaeria phaeospora</name>
    <dbReference type="NCBI Taxonomy" id="100035"/>
    <lineage>
        <taxon>Eukaryota</taxon>
        <taxon>Fungi</taxon>
        <taxon>Dikarya</taxon>
        <taxon>Ascomycota</taxon>
        <taxon>Pezizomycotina</taxon>
        <taxon>Dothideomycetes</taxon>
        <taxon>Pleosporomycetidae</taxon>
        <taxon>Pleosporales</taxon>
        <taxon>Pleosporales incertae sedis</taxon>
        <taxon>Massariosphaeria</taxon>
    </lineage>
</organism>
<proteinExistence type="predicted"/>
<feature type="compositionally biased region" description="Low complexity" evidence="1">
    <location>
        <begin position="65"/>
        <end position="74"/>
    </location>
</feature>
<comment type="caution">
    <text evidence="2">The sequence shown here is derived from an EMBL/GenBank/DDBJ whole genome shotgun (WGS) entry which is preliminary data.</text>
</comment>
<dbReference type="AlphaFoldDB" id="A0A7C8I0G0"/>
<feature type="region of interest" description="Disordered" evidence="1">
    <location>
        <begin position="63"/>
        <end position="85"/>
    </location>
</feature>
<name>A0A7C8I0G0_9PLEO</name>